<dbReference type="EMBL" id="GEDC01019013">
    <property type="protein sequence ID" value="JAS18285.1"/>
    <property type="molecule type" value="Transcribed_RNA"/>
</dbReference>
<evidence type="ECO:0008006" key="3">
    <source>
        <dbReference type="Google" id="ProtNLM"/>
    </source>
</evidence>
<accession>A0A1B6CY70</accession>
<evidence type="ECO:0000256" key="1">
    <source>
        <dbReference type="SAM" id="SignalP"/>
    </source>
</evidence>
<keyword evidence="1" id="KW-0732">Signal</keyword>
<feature type="chain" id="PRO_5012113729" description="Prolyl 4-hydroxylase alpha-subunit N-terminal domain-containing protein" evidence="1">
    <location>
        <begin position="16"/>
        <end position="156"/>
    </location>
</feature>
<dbReference type="AlphaFoldDB" id="A0A1B6CY70"/>
<gene>
    <name evidence="2" type="ORF">g.5053</name>
</gene>
<organism evidence="2">
    <name type="scientific">Clastoptera arizonana</name>
    <name type="common">Arizona spittle bug</name>
    <dbReference type="NCBI Taxonomy" id="38151"/>
    <lineage>
        <taxon>Eukaryota</taxon>
        <taxon>Metazoa</taxon>
        <taxon>Ecdysozoa</taxon>
        <taxon>Arthropoda</taxon>
        <taxon>Hexapoda</taxon>
        <taxon>Insecta</taxon>
        <taxon>Pterygota</taxon>
        <taxon>Neoptera</taxon>
        <taxon>Paraneoptera</taxon>
        <taxon>Hemiptera</taxon>
        <taxon>Auchenorrhyncha</taxon>
        <taxon>Cercopoidea</taxon>
        <taxon>Clastopteridae</taxon>
        <taxon>Clastoptera</taxon>
    </lineage>
</organism>
<sequence length="156" mass="18098">MDLATLLLWSAVVSAAHVTALVDSRALEDFDFFIRHAITYIKPKYLDELGPNSTPEEKLEALENVVDVENQVLRSLQVYWKGKMKTNRNEELYRRIVPLTNEVFNLREIQSMEIDFKITKYRDVLRKLMGMRPALHEEGIIPFTARALIDSGKLFD</sequence>
<name>A0A1B6CY70_9HEMI</name>
<protein>
    <recommendedName>
        <fullName evidence="3">Prolyl 4-hydroxylase alpha-subunit N-terminal domain-containing protein</fullName>
    </recommendedName>
</protein>
<proteinExistence type="predicted"/>
<feature type="signal peptide" evidence="1">
    <location>
        <begin position="1"/>
        <end position="15"/>
    </location>
</feature>
<reference evidence="2" key="1">
    <citation type="submission" date="2015-12" db="EMBL/GenBank/DDBJ databases">
        <title>De novo transcriptome assembly of four potential Pierce s Disease insect vectors from Arizona vineyards.</title>
        <authorList>
            <person name="Tassone E.E."/>
        </authorList>
    </citation>
    <scope>NUCLEOTIDE SEQUENCE</scope>
</reference>
<evidence type="ECO:0000313" key="2">
    <source>
        <dbReference type="EMBL" id="JAS18285.1"/>
    </source>
</evidence>